<protein>
    <submittedName>
        <fullName evidence="3">Nuclear receptor 2C2-associated protein</fullName>
    </submittedName>
</protein>
<evidence type="ECO:0000259" key="1">
    <source>
        <dbReference type="PROSITE" id="PS50022"/>
    </source>
</evidence>
<dbReference type="InParanoid" id="A0A6I8VET1"/>
<proteinExistence type="predicted"/>
<organism evidence="2 3">
    <name type="scientific">Drosophila pseudoobscura pseudoobscura</name>
    <name type="common">Fruit fly</name>
    <dbReference type="NCBI Taxonomy" id="46245"/>
    <lineage>
        <taxon>Eukaryota</taxon>
        <taxon>Metazoa</taxon>
        <taxon>Ecdysozoa</taxon>
        <taxon>Arthropoda</taxon>
        <taxon>Hexapoda</taxon>
        <taxon>Insecta</taxon>
        <taxon>Pterygota</taxon>
        <taxon>Neoptera</taxon>
        <taxon>Endopterygota</taxon>
        <taxon>Diptera</taxon>
        <taxon>Brachycera</taxon>
        <taxon>Muscomorpha</taxon>
        <taxon>Ephydroidea</taxon>
        <taxon>Drosophilidae</taxon>
        <taxon>Drosophila</taxon>
        <taxon>Sophophora</taxon>
    </lineage>
</organism>
<evidence type="ECO:0000313" key="2">
    <source>
        <dbReference type="Proteomes" id="UP000001819"/>
    </source>
</evidence>
<keyword evidence="2" id="KW-1185">Reference proteome</keyword>
<reference evidence="2" key="1">
    <citation type="submission" date="2024-06" db="UniProtKB">
        <authorList>
            <consortium name="RefSeq"/>
        </authorList>
    </citation>
    <scope>NUCLEOTIDE SEQUENCE [LARGE SCALE GENOMIC DNA]</scope>
    <source>
        <strain evidence="2">MV2-25</strain>
    </source>
</reference>
<sequence length="139" mass="15795">MNVLTKVNYTCRVSSVLNKDVKQYGKQYMFDANDDSAWSSAEGTPQWIILTLDEPRTVSGVSLQFQGGFAGKQFTALVYSCEGEPTYQETFYPEDINSPQRFYFKDVSLTKSCSKIKFVFESSSDLFGRIIVYNLQILS</sequence>
<keyword evidence="3" id="KW-0675">Receptor</keyword>
<accession>A0A6I8VET1</accession>
<dbReference type="Gene3D" id="2.60.120.260">
    <property type="entry name" value="Galactose-binding domain-like"/>
    <property type="match status" value="1"/>
</dbReference>
<dbReference type="Proteomes" id="UP000001819">
    <property type="component" value="Chromosome 3"/>
</dbReference>
<dbReference type="FunCoup" id="A0A6I8VET1">
    <property type="interactions" value="21"/>
</dbReference>
<dbReference type="KEGG" id="dpo:26533910"/>
<dbReference type="RefSeq" id="XP_015039786.2">
    <property type="nucleotide sequence ID" value="XM_015184300.2"/>
</dbReference>
<dbReference type="Pfam" id="PF00754">
    <property type="entry name" value="F5_F8_type_C"/>
    <property type="match status" value="1"/>
</dbReference>
<dbReference type="InterPro" id="IPR008979">
    <property type="entry name" value="Galactose-bd-like_sf"/>
</dbReference>
<dbReference type="InterPro" id="IPR000421">
    <property type="entry name" value="FA58C"/>
</dbReference>
<dbReference type="AlphaFoldDB" id="A0A6I8VET1"/>
<gene>
    <name evidence="3" type="primary">LOC26533910</name>
</gene>
<dbReference type="SUPFAM" id="SSF49785">
    <property type="entry name" value="Galactose-binding domain-like"/>
    <property type="match status" value="1"/>
</dbReference>
<evidence type="ECO:0000313" key="3">
    <source>
        <dbReference type="RefSeq" id="XP_015039786.2"/>
    </source>
</evidence>
<reference evidence="3" key="2">
    <citation type="submission" date="2025-08" db="UniProtKB">
        <authorList>
            <consortium name="RefSeq"/>
        </authorList>
    </citation>
    <scope>IDENTIFICATION</scope>
    <source>
        <strain evidence="3">MV-25-SWS-2005</strain>
        <tissue evidence="3">Whole body</tissue>
    </source>
</reference>
<feature type="domain" description="F5/8 type C" evidence="1">
    <location>
        <begin position="1"/>
        <end position="89"/>
    </location>
</feature>
<name>A0A6I8VET1_DROPS</name>
<dbReference type="PROSITE" id="PS50022">
    <property type="entry name" value="FA58C_3"/>
    <property type="match status" value="1"/>
</dbReference>